<evidence type="ECO:0000313" key="2">
    <source>
        <dbReference type="EMBL" id="TSE35407.1"/>
    </source>
</evidence>
<dbReference type="InterPro" id="IPR036465">
    <property type="entry name" value="vWFA_dom_sf"/>
</dbReference>
<sequence>MAIQLDDYAELLAELPGDAQTVLRAAWNEAARAFSARGLDNYLRGARALHELGRGEELVVSYLQHVPAVARALGEEVLPDLVNFLLSMASKTSGQVLTLVVQTAPLAADRLGDANLFRQYLQVLSIMLAQAPRGLRPMLEHLDRLLSQLTLGGLRRWVQWGAQAYKTDFEGQQRYFSLQSPDALAVLQQERRGTLFVDVQRKLGIYLRAMWGRDFLMRPTAGDFESREGLRPYIERYVIYVADAYDDVRPDGDATPAEAVVGAMEVYRAALNHCAAHLVFGATALPQEGLDALERAMVEAVEDARVEYLACQRFPRMRQAWLALHPTPDPSVQRAGDLINRLARAWLAGCGDDSHPWVAEGVAALAAWPRWDDPQLSLQTGRHLAQRLRECLQGDGLPAFSARLDGLRALYRDDNRWIWMAGQYDEAMAWAASWSGPRQVRRRVSLMEMVNEVPVEFAGDDAQEIWVLPTEFWLDEEGVTINSLEGRPPVADPVHYPEWDYQLQLERPDWVTVIERRGSAGDLQIIERLIEEHQLVIKGLRHLIEAMAPQGVQRIRRLEEGDDLDLDAVVRALTDVRMGQQPDPRIMMRHQRHVRDVAVLVLLDLSESANERVRGQDHTVLELTRAASVLLAEALDRLGDRFALHGFCSDGRHDVQYLRFKDFDEPWRDAAKARLAAMKAQYSTRMGAALRHGGRWLRRQPQRKKILFVITDGEPADRDVPDPQYLRLDAQRAVQDLQRDGIVTYCLSLDPHADRYVARIFGPRHYTVLDRVERLPQQLPLLYLGLTR</sequence>
<feature type="domain" description="VWFA" evidence="1">
    <location>
        <begin position="598"/>
        <end position="782"/>
    </location>
</feature>
<dbReference type="PROSITE" id="PS50234">
    <property type="entry name" value="VWFA"/>
    <property type="match status" value="1"/>
</dbReference>
<dbReference type="PANTHER" id="PTHR41248:SF1">
    <property type="entry name" value="NORD PROTEIN"/>
    <property type="match status" value="1"/>
</dbReference>
<name>A0A554XHU7_9BURK</name>
<dbReference type="SUPFAM" id="SSF53300">
    <property type="entry name" value="vWA-like"/>
    <property type="match status" value="1"/>
</dbReference>
<dbReference type="RefSeq" id="WP_144327808.1">
    <property type="nucleotide sequence ID" value="NZ_VJON01000008.1"/>
</dbReference>
<reference evidence="2 3" key="1">
    <citation type="submission" date="2019-07" db="EMBL/GenBank/DDBJ databases">
        <title>Tepidimonas charontis SPSP-6 draft genome.</title>
        <authorList>
            <person name="Da Costa M.S."/>
            <person name="Froufe H.J.C."/>
            <person name="Egas C."/>
            <person name="Albuquerque L."/>
        </authorList>
    </citation>
    <scope>NUCLEOTIDE SEQUENCE [LARGE SCALE GENOMIC DNA]</scope>
    <source>
        <strain evidence="2 3">SPSP-6</strain>
    </source>
</reference>
<dbReference type="PANTHER" id="PTHR41248">
    <property type="entry name" value="NORD PROTEIN"/>
    <property type="match status" value="1"/>
</dbReference>
<proteinExistence type="predicted"/>
<dbReference type="SMART" id="SM00327">
    <property type="entry name" value="VWA"/>
    <property type="match status" value="1"/>
</dbReference>
<dbReference type="EMBL" id="VJON01000008">
    <property type="protein sequence ID" value="TSE35407.1"/>
    <property type="molecule type" value="Genomic_DNA"/>
</dbReference>
<keyword evidence="3" id="KW-1185">Reference proteome</keyword>
<dbReference type="Pfam" id="PF00092">
    <property type="entry name" value="VWA"/>
    <property type="match status" value="1"/>
</dbReference>
<protein>
    <submittedName>
        <fullName evidence="2">von Willebrand factor type A domain protein</fullName>
    </submittedName>
</protein>
<dbReference type="Gene3D" id="3.40.50.410">
    <property type="entry name" value="von Willebrand factor, type A domain"/>
    <property type="match status" value="1"/>
</dbReference>
<dbReference type="InterPro" id="IPR002035">
    <property type="entry name" value="VWF_A"/>
</dbReference>
<evidence type="ECO:0000259" key="1">
    <source>
        <dbReference type="PROSITE" id="PS50234"/>
    </source>
</evidence>
<comment type="caution">
    <text evidence="2">The sequence shown here is derived from an EMBL/GenBank/DDBJ whole genome shotgun (WGS) entry which is preliminary data.</text>
</comment>
<dbReference type="CDD" id="cd01454">
    <property type="entry name" value="vWA_norD_type"/>
    <property type="match status" value="1"/>
</dbReference>
<dbReference type="InterPro" id="IPR051928">
    <property type="entry name" value="NorD/CobT"/>
</dbReference>
<dbReference type="OrthoDB" id="9758211at2"/>
<accession>A0A554XHU7</accession>
<dbReference type="Proteomes" id="UP000318294">
    <property type="component" value="Unassembled WGS sequence"/>
</dbReference>
<evidence type="ECO:0000313" key="3">
    <source>
        <dbReference type="Proteomes" id="UP000318294"/>
    </source>
</evidence>
<dbReference type="AlphaFoldDB" id="A0A554XHU7"/>
<organism evidence="2 3">
    <name type="scientific">Tepidimonas charontis</name>
    <dbReference type="NCBI Taxonomy" id="2267262"/>
    <lineage>
        <taxon>Bacteria</taxon>
        <taxon>Pseudomonadati</taxon>
        <taxon>Pseudomonadota</taxon>
        <taxon>Betaproteobacteria</taxon>
        <taxon>Burkholderiales</taxon>
        <taxon>Tepidimonas</taxon>
    </lineage>
</organism>
<gene>
    <name evidence="2" type="ORF">Tchar_00812</name>
</gene>